<evidence type="ECO:0000256" key="2">
    <source>
        <dbReference type="PIRNR" id="PIRNR016661"/>
    </source>
</evidence>
<dbReference type="Proteomes" id="UP001595528">
    <property type="component" value="Unassembled WGS sequence"/>
</dbReference>
<evidence type="ECO:0000256" key="3">
    <source>
        <dbReference type="SAM" id="Phobius"/>
    </source>
</evidence>
<sequence>MTEAATHAAGGTPGNASVRSGLSGRAPAVQLGAVLAGTLVLTLSSYLVVPMVPVPVTMQTLAVTLVGALYGWRLGAITVLAWLAQAAIGLPVLAGGAGGLAHFAGPTGGYLAGFVLAAALTGWLAERGWSGRRPVLAFAAMLAGNALCLVTGAAWLAVLIGPEKAVTLGVLPFLLGGLLKSALGAALLTGGGRLADRFRAGR</sequence>
<dbReference type="PANTHER" id="PTHR34295:SF1">
    <property type="entry name" value="BIOTIN TRANSPORTER BIOY"/>
    <property type="match status" value="1"/>
</dbReference>
<keyword evidence="5" id="KW-1185">Reference proteome</keyword>
<dbReference type="Pfam" id="PF02632">
    <property type="entry name" value="BioY"/>
    <property type="match status" value="1"/>
</dbReference>
<evidence type="ECO:0000256" key="1">
    <source>
        <dbReference type="ARBA" id="ARBA00010692"/>
    </source>
</evidence>
<feature type="transmembrane region" description="Helical" evidence="3">
    <location>
        <begin position="28"/>
        <end position="48"/>
    </location>
</feature>
<dbReference type="PANTHER" id="PTHR34295">
    <property type="entry name" value="BIOTIN TRANSPORTER BIOY"/>
    <property type="match status" value="1"/>
</dbReference>
<reference evidence="5" key="1">
    <citation type="journal article" date="2019" name="Int. J. Syst. Evol. Microbiol.">
        <title>The Global Catalogue of Microorganisms (GCM) 10K type strain sequencing project: providing services to taxonomists for standard genome sequencing and annotation.</title>
        <authorList>
            <consortium name="The Broad Institute Genomics Platform"/>
            <consortium name="The Broad Institute Genome Sequencing Center for Infectious Disease"/>
            <person name="Wu L."/>
            <person name="Ma J."/>
        </authorList>
    </citation>
    <scope>NUCLEOTIDE SEQUENCE [LARGE SCALE GENOMIC DNA]</scope>
    <source>
        <strain evidence="5">KCTC 42964</strain>
    </source>
</reference>
<comment type="similarity">
    <text evidence="1 2">Belongs to the BioY family.</text>
</comment>
<dbReference type="Gene3D" id="1.10.1760.20">
    <property type="match status" value="1"/>
</dbReference>
<keyword evidence="3" id="KW-0812">Transmembrane</keyword>
<dbReference type="RefSeq" id="WP_379906036.1">
    <property type="nucleotide sequence ID" value="NZ_JBHRTR010000048.1"/>
</dbReference>
<feature type="transmembrane region" description="Helical" evidence="3">
    <location>
        <begin position="166"/>
        <end position="189"/>
    </location>
</feature>
<keyword evidence="2" id="KW-0813">Transport</keyword>
<accession>A0ABV7L834</accession>
<gene>
    <name evidence="4" type="ORF">ACFOGJ_25655</name>
</gene>
<comment type="subcellular location">
    <subcellularLocation>
        <location evidence="2">Cell membrane</location>
        <topology evidence="2">Multi-pass membrane protein</topology>
    </subcellularLocation>
</comment>
<dbReference type="InterPro" id="IPR003784">
    <property type="entry name" value="BioY"/>
</dbReference>
<keyword evidence="3" id="KW-1133">Transmembrane helix</keyword>
<feature type="transmembrane region" description="Helical" evidence="3">
    <location>
        <begin position="54"/>
        <end position="72"/>
    </location>
</feature>
<feature type="transmembrane region" description="Helical" evidence="3">
    <location>
        <begin position="107"/>
        <end position="125"/>
    </location>
</feature>
<keyword evidence="2 3" id="KW-0472">Membrane</keyword>
<keyword evidence="2" id="KW-1003">Cell membrane</keyword>
<dbReference type="PIRSF" id="PIRSF016661">
    <property type="entry name" value="BioY"/>
    <property type="match status" value="1"/>
</dbReference>
<dbReference type="EMBL" id="JBHRTR010000048">
    <property type="protein sequence ID" value="MFC3230660.1"/>
    <property type="molecule type" value="Genomic_DNA"/>
</dbReference>
<feature type="transmembrane region" description="Helical" evidence="3">
    <location>
        <begin position="137"/>
        <end position="160"/>
    </location>
</feature>
<name>A0ABV7L834_9PROT</name>
<organism evidence="4 5">
    <name type="scientific">Marinibaculum pumilum</name>
    <dbReference type="NCBI Taxonomy" id="1766165"/>
    <lineage>
        <taxon>Bacteria</taxon>
        <taxon>Pseudomonadati</taxon>
        <taxon>Pseudomonadota</taxon>
        <taxon>Alphaproteobacteria</taxon>
        <taxon>Rhodospirillales</taxon>
        <taxon>Rhodospirillaceae</taxon>
        <taxon>Marinibaculum</taxon>
    </lineage>
</organism>
<protein>
    <recommendedName>
        <fullName evidence="2">Biotin transporter</fullName>
    </recommendedName>
</protein>
<evidence type="ECO:0000313" key="4">
    <source>
        <dbReference type="EMBL" id="MFC3230660.1"/>
    </source>
</evidence>
<comment type="caution">
    <text evidence="4">The sequence shown here is derived from an EMBL/GenBank/DDBJ whole genome shotgun (WGS) entry which is preliminary data.</text>
</comment>
<evidence type="ECO:0000313" key="5">
    <source>
        <dbReference type="Proteomes" id="UP001595528"/>
    </source>
</evidence>
<proteinExistence type="inferred from homology"/>